<dbReference type="Gene3D" id="3.40.50.450">
    <property type="match status" value="1"/>
</dbReference>
<gene>
    <name evidence="1" type="ORF">CMC5_023340</name>
</gene>
<dbReference type="STRING" id="52.CMC5_023340"/>
<dbReference type="PANTHER" id="PTHR43393">
    <property type="entry name" value="CYTOKININ RIBOSIDE 5'-MONOPHOSPHATE PHOSPHORIBOHYDROLASE"/>
    <property type="match status" value="1"/>
</dbReference>
<dbReference type="PATRIC" id="fig|52.7.peg.2530"/>
<dbReference type="KEGG" id="ccro:CMC5_023340"/>
<evidence type="ECO:0000313" key="2">
    <source>
        <dbReference type="Proteomes" id="UP000067626"/>
    </source>
</evidence>
<evidence type="ECO:0000313" key="1">
    <source>
        <dbReference type="EMBL" id="AKT38191.1"/>
    </source>
</evidence>
<reference evidence="1 2" key="1">
    <citation type="submission" date="2015-07" db="EMBL/GenBank/DDBJ databases">
        <title>Genome analysis of myxobacterium Chondromyces crocatus Cm c5 reveals a high potential for natural compound synthesis and the genetic basis for the loss of fruiting body formation.</title>
        <authorList>
            <person name="Zaburannyi N."/>
            <person name="Bunk B."/>
            <person name="Maier J."/>
            <person name="Overmann J."/>
            <person name="Mueller R."/>
        </authorList>
    </citation>
    <scope>NUCLEOTIDE SEQUENCE [LARGE SCALE GENOMIC DNA]</scope>
    <source>
        <strain evidence="1 2">Cm c5</strain>
    </source>
</reference>
<dbReference type="SUPFAM" id="SSF102405">
    <property type="entry name" value="MCP/YpsA-like"/>
    <property type="match status" value="1"/>
</dbReference>
<dbReference type="Proteomes" id="UP000067626">
    <property type="component" value="Chromosome"/>
</dbReference>
<keyword evidence="2" id="KW-1185">Reference proteome</keyword>
<protein>
    <recommendedName>
        <fullName evidence="3">Rossmann fold nucleotide-binding protein</fullName>
    </recommendedName>
</protein>
<evidence type="ECO:0008006" key="3">
    <source>
        <dbReference type="Google" id="ProtNLM"/>
    </source>
</evidence>
<proteinExistence type="predicted"/>
<dbReference type="PANTHER" id="PTHR43393:SF3">
    <property type="entry name" value="LYSINE DECARBOXYLASE-LIKE PROTEIN"/>
    <property type="match status" value="1"/>
</dbReference>
<organism evidence="1 2">
    <name type="scientific">Chondromyces crocatus</name>
    <dbReference type="NCBI Taxonomy" id="52"/>
    <lineage>
        <taxon>Bacteria</taxon>
        <taxon>Pseudomonadati</taxon>
        <taxon>Myxococcota</taxon>
        <taxon>Polyangia</taxon>
        <taxon>Polyangiales</taxon>
        <taxon>Polyangiaceae</taxon>
        <taxon>Chondromyces</taxon>
    </lineage>
</organism>
<sequence length="352" mass="38691">MARVDGCRSYICVEGLDFAGRDPVGHVYKVPHEETVMPGFDLPYEPMRRRLYTPADLFQGFDPANSASFAHTVDFAIYQHYVEQGRTAPENPYVGMVQAMHDNTITRAKTLFTAGRRVAAIMGGHKMSRTSPRYRDVAVMARRLTRQGILLCTGGGPGAMEASHLGASLADGSDLDLDAALAILSKQPTVPALADIVAADGSVDPACVELAHAWFAPAFEVASAIRAPHESLAIPTWHYGHEPSTPFATHIGKYFQNSIREDGLLALAKQGIIYAEGKAGTIQEIFQDGAQNYYRTFEYFSPMVLFGATYWTETYPVVAVLQKLFGPEDYEKYVLVTDDVDAATHFVERFVP</sequence>
<accession>A0A0K1EBD2</accession>
<dbReference type="AlphaFoldDB" id="A0A0K1EBD2"/>
<dbReference type="InterPro" id="IPR052341">
    <property type="entry name" value="LOG_family_nucleotidases"/>
</dbReference>
<dbReference type="EMBL" id="CP012159">
    <property type="protein sequence ID" value="AKT38191.1"/>
    <property type="molecule type" value="Genomic_DNA"/>
</dbReference>
<dbReference type="GO" id="GO:0005829">
    <property type="term" value="C:cytosol"/>
    <property type="evidence" value="ECO:0007669"/>
    <property type="project" value="TreeGrafter"/>
</dbReference>
<name>A0A0K1EBD2_CHOCO</name>